<dbReference type="STRING" id="1618436.UV59_C0007G0028"/>
<dbReference type="SUPFAM" id="SSF53335">
    <property type="entry name" value="S-adenosyl-L-methionine-dependent methyltransferases"/>
    <property type="match status" value="1"/>
</dbReference>
<evidence type="ECO:0000313" key="2">
    <source>
        <dbReference type="Proteomes" id="UP000034543"/>
    </source>
</evidence>
<gene>
    <name evidence="1" type="ORF">UV59_C0007G0028</name>
</gene>
<evidence type="ECO:0000313" key="1">
    <source>
        <dbReference type="EMBL" id="KKS85445.1"/>
    </source>
</evidence>
<comment type="caution">
    <text evidence="1">The sequence shown here is derived from an EMBL/GenBank/DDBJ whole genome shotgun (WGS) entry which is preliminary data.</text>
</comment>
<sequence>MKIKREPASFRDPDGFVYVKQGTVYRKIQPSFITQYRKLLQSGLYQQLTQQQLLIPHEETRQTPSGIEIKPQPIPFITYPYEWTFNQLRSAALTTLAVQKQALEFDMSLKDASAYNIQFLGNQPRFIDTLSFEELAQYQPWVAYRQFCEHFLAPLALMSRVDVGLNRLFIFYHEGIPLELASRLLPINSYLNFPILLHLHLHARFQKQQVNRKMEANKHRRFGKKALVGLTETLEQLVKSLKVASTSSHWNSYYVDNTYSMTEQKLKMNFVITICRQLKPKLVWDLGANTGVYSRHATQFADYVIAMDSDHDCSDSIFMHEPQTKILPLWIDLTNPSPALGWESQERKSLLERGPADLVLALALMHHLAIGNNITFTQLARFFSKIARHLLIEFIPKTDSQVKRLLAFRRDIFNEYSEEKFITSFGKYFRVTKKISLGNNGRSLFAMRRLV</sequence>
<dbReference type="AlphaFoldDB" id="A0A0G1CHZ9"/>
<organism evidence="1 2">
    <name type="scientific">Candidatus Gottesmanbacteria bacterium GW2011_GWA1_43_11</name>
    <dbReference type="NCBI Taxonomy" id="1618436"/>
    <lineage>
        <taxon>Bacteria</taxon>
        <taxon>Candidatus Gottesmaniibacteriota</taxon>
    </lineage>
</organism>
<dbReference type="EMBL" id="LCFB01000007">
    <property type="protein sequence ID" value="KKS85445.1"/>
    <property type="molecule type" value="Genomic_DNA"/>
</dbReference>
<name>A0A0G1CHZ9_9BACT</name>
<dbReference type="InterPro" id="IPR029063">
    <property type="entry name" value="SAM-dependent_MTases_sf"/>
</dbReference>
<dbReference type="PATRIC" id="fig|1618436.3.peg.409"/>
<reference evidence="1 2" key="1">
    <citation type="journal article" date="2015" name="Nature">
        <title>rRNA introns, odd ribosomes, and small enigmatic genomes across a large radiation of phyla.</title>
        <authorList>
            <person name="Brown C.T."/>
            <person name="Hug L.A."/>
            <person name="Thomas B.C."/>
            <person name="Sharon I."/>
            <person name="Castelle C.J."/>
            <person name="Singh A."/>
            <person name="Wilkins M.J."/>
            <person name="Williams K.H."/>
            <person name="Banfield J.F."/>
        </authorList>
    </citation>
    <scope>NUCLEOTIDE SEQUENCE [LARGE SCALE GENOMIC DNA]</scope>
</reference>
<dbReference type="Proteomes" id="UP000034543">
    <property type="component" value="Unassembled WGS sequence"/>
</dbReference>
<proteinExistence type="predicted"/>
<dbReference type="Gene3D" id="3.40.50.150">
    <property type="entry name" value="Vaccinia Virus protein VP39"/>
    <property type="match status" value="1"/>
</dbReference>
<protein>
    <submittedName>
        <fullName evidence="1">Nodulation protein NoeA-related protein</fullName>
    </submittedName>
</protein>
<accession>A0A0G1CHZ9</accession>